<evidence type="ECO:0000256" key="1">
    <source>
        <dbReference type="SAM" id="Coils"/>
    </source>
</evidence>
<accession>A0ABR8DEE0</accession>
<protein>
    <submittedName>
        <fullName evidence="3">Uncharacterized protein</fullName>
    </submittedName>
</protein>
<reference evidence="3 4" key="1">
    <citation type="journal article" date="2020" name="ISME J.">
        <title>Comparative genomics reveals insights into cyanobacterial evolution and habitat adaptation.</title>
        <authorList>
            <person name="Chen M.Y."/>
            <person name="Teng W.K."/>
            <person name="Zhao L."/>
            <person name="Hu C.X."/>
            <person name="Zhou Y.K."/>
            <person name="Han B.P."/>
            <person name="Song L.R."/>
            <person name="Shu W.S."/>
        </authorList>
    </citation>
    <scope>NUCLEOTIDE SEQUENCE [LARGE SCALE GENOMIC DNA]</scope>
    <source>
        <strain evidence="3 4">FACHB-119</strain>
    </source>
</reference>
<evidence type="ECO:0000313" key="3">
    <source>
        <dbReference type="EMBL" id="MBD2504868.1"/>
    </source>
</evidence>
<dbReference type="RefSeq" id="WP_190479089.1">
    <property type="nucleotide sequence ID" value="NZ_JACJSG010000062.1"/>
</dbReference>
<feature type="region of interest" description="Disordered" evidence="2">
    <location>
        <begin position="48"/>
        <end position="72"/>
    </location>
</feature>
<keyword evidence="4" id="KW-1185">Reference proteome</keyword>
<organism evidence="3 4">
    <name type="scientific">Anabaena azotica FACHB-119</name>
    <dbReference type="NCBI Taxonomy" id="947527"/>
    <lineage>
        <taxon>Bacteria</taxon>
        <taxon>Bacillati</taxon>
        <taxon>Cyanobacteriota</taxon>
        <taxon>Cyanophyceae</taxon>
        <taxon>Nostocales</taxon>
        <taxon>Nostocaceae</taxon>
        <taxon>Anabaena</taxon>
        <taxon>Anabaena azotica</taxon>
    </lineage>
</organism>
<proteinExistence type="predicted"/>
<keyword evidence="1" id="KW-0175">Coiled coil</keyword>
<dbReference type="EMBL" id="JACJSG010000062">
    <property type="protein sequence ID" value="MBD2504868.1"/>
    <property type="molecule type" value="Genomic_DNA"/>
</dbReference>
<gene>
    <name evidence="3" type="ORF">H6G83_30435</name>
</gene>
<name>A0ABR8DEE0_9NOST</name>
<evidence type="ECO:0000256" key="2">
    <source>
        <dbReference type="SAM" id="MobiDB-lite"/>
    </source>
</evidence>
<sequence length="248" mass="28415">MSDSEELNQVINNDLPNSQFGGGLINAESVNAERIGGDVYNIYLGKQQMASDSPTPSPNQQQRSQSQRDALEKTYTIQSQKVASIRHAWVIETDPSRKFQYEQQLQEEERILKELAEKLDAIEQQLQAIKNHATEYKSNQKLAKEADTYFEQEVLDHENSSKYNIADIIEKLKKVKPETVVNSCSTHQECISWVHELWHEATKIAKKKQFLEAIFLLEYGVAIAQIIDDVILELAIDKDLEFLKAKLH</sequence>
<comment type="caution">
    <text evidence="3">The sequence shown here is derived from an EMBL/GenBank/DDBJ whole genome shotgun (WGS) entry which is preliminary data.</text>
</comment>
<dbReference type="Proteomes" id="UP000661112">
    <property type="component" value="Unassembled WGS sequence"/>
</dbReference>
<feature type="coiled-coil region" evidence="1">
    <location>
        <begin position="98"/>
        <end position="139"/>
    </location>
</feature>
<evidence type="ECO:0000313" key="4">
    <source>
        <dbReference type="Proteomes" id="UP000661112"/>
    </source>
</evidence>